<keyword evidence="5" id="KW-1185">Reference proteome</keyword>
<keyword evidence="4" id="KW-0614">Plasmid</keyword>
<dbReference type="InterPro" id="IPR036390">
    <property type="entry name" value="WH_DNA-bd_sf"/>
</dbReference>
<accession>A0ABM7VN93</accession>
<evidence type="ECO:0000259" key="3">
    <source>
        <dbReference type="Pfam" id="PF01051"/>
    </source>
</evidence>
<dbReference type="InterPro" id="IPR000525">
    <property type="entry name" value="Initiator_Rep_WH1"/>
</dbReference>
<gene>
    <name evidence="4" type="ORF">PEPS_47710</name>
</gene>
<protein>
    <recommendedName>
        <fullName evidence="3">Initiator Rep protein WH1 domain-containing protein</fullName>
    </recommendedName>
</protein>
<dbReference type="RefSeq" id="WP_338399654.1">
    <property type="nucleotide sequence ID" value="NZ_AP025303.1"/>
</dbReference>
<dbReference type="InterPro" id="IPR036388">
    <property type="entry name" value="WH-like_DNA-bd_sf"/>
</dbReference>
<dbReference type="Proteomes" id="UP001354989">
    <property type="component" value="Plasmid pPP11"/>
</dbReference>
<proteinExistence type="inferred from homology"/>
<sequence>MKEEYLDLMIVKSNSLIESKNYFSLTQQRIISLALAQIPKGQEKFEWMNFPFNDLYPKGSKIGGTQYKAVKQAIRTMGSLSIFIQKESGEWHNIPFLQARGNDKTRLIEIKFVDDARDLLLNLSGNFTKYLLRSVSMFESSYSFRIYELCKQHLFKGQRECTMAFLRQRLGLLVAFEDKGYKDEEIEAMLSSGKVKTKYGLFNNFNKRILEVAQAEINKHSDIWITYEKVKRGKTIHAIKFFIKPNPNNEHEESTEPVLKQKARGITVDTTFEEVQSKSDYADQVIAEKGSMVKNTEAYKNKLMKDESFDKEYQEKQQEVEKEKRQKERSKQQKEQQVAMTEWENAYGEEYKKVRVPYCKMAGTNRDLIKSFRAWYQEKGSIIDKQKILDQIDKRELSSAAWLKFGTFMIEQQGSDYERKFFLRANPKPWIEFMIQEMAKEQQKEETVQGTFDFSGF</sequence>
<dbReference type="EMBL" id="AP025303">
    <property type="protein sequence ID" value="BDD02491.1"/>
    <property type="molecule type" value="Genomic_DNA"/>
</dbReference>
<dbReference type="Pfam" id="PF21205">
    <property type="entry name" value="Rep3_C"/>
    <property type="match status" value="1"/>
</dbReference>
<evidence type="ECO:0000256" key="2">
    <source>
        <dbReference type="SAM" id="MobiDB-lite"/>
    </source>
</evidence>
<geneLocation type="plasmid" evidence="4 5">
    <name>pPP11</name>
</geneLocation>
<reference evidence="4 5" key="1">
    <citation type="submission" date="2021-12" db="EMBL/GenBank/DDBJ databases">
        <title>Genome sequencing of bacteria with rrn-lacking chromosome and rrn-plasmid.</title>
        <authorList>
            <person name="Anda M."/>
            <person name="Iwasaki W."/>
        </authorList>
    </citation>
    <scope>NUCLEOTIDE SEQUENCE [LARGE SCALE GENOMIC DNA]</scope>
    <source>
        <strain evidence="4 5">NBRC 101262</strain>
        <plasmid evidence="4 5">pPP11</plasmid>
    </source>
</reference>
<evidence type="ECO:0000256" key="1">
    <source>
        <dbReference type="ARBA" id="ARBA00038283"/>
    </source>
</evidence>
<comment type="similarity">
    <text evidence="1">Belongs to the initiator RepB protein family.</text>
</comment>
<dbReference type="Pfam" id="PF01051">
    <property type="entry name" value="Rep3_N"/>
    <property type="match status" value="1"/>
</dbReference>
<dbReference type="SUPFAM" id="SSF46785">
    <property type="entry name" value="Winged helix' DNA-binding domain"/>
    <property type="match status" value="2"/>
</dbReference>
<evidence type="ECO:0000313" key="4">
    <source>
        <dbReference type="EMBL" id="BDD02491.1"/>
    </source>
</evidence>
<feature type="compositionally biased region" description="Basic and acidic residues" evidence="2">
    <location>
        <begin position="314"/>
        <end position="334"/>
    </location>
</feature>
<evidence type="ECO:0000313" key="5">
    <source>
        <dbReference type="Proteomes" id="UP001354989"/>
    </source>
</evidence>
<feature type="domain" description="Initiator Rep protein WH1" evidence="3">
    <location>
        <begin position="10"/>
        <end position="151"/>
    </location>
</feature>
<dbReference type="Gene3D" id="1.10.10.10">
    <property type="entry name" value="Winged helix-like DNA-binding domain superfamily/Winged helix DNA-binding domain"/>
    <property type="match status" value="2"/>
</dbReference>
<feature type="region of interest" description="Disordered" evidence="2">
    <location>
        <begin position="314"/>
        <end position="335"/>
    </location>
</feature>
<name>A0ABM7VN93_9BACT</name>
<organism evidence="4 5">
    <name type="scientific">Persicobacter psychrovividus</name>
    <dbReference type="NCBI Taxonomy" id="387638"/>
    <lineage>
        <taxon>Bacteria</taxon>
        <taxon>Pseudomonadati</taxon>
        <taxon>Bacteroidota</taxon>
        <taxon>Cytophagia</taxon>
        <taxon>Cytophagales</taxon>
        <taxon>Persicobacteraceae</taxon>
        <taxon>Persicobacter</taxon>
    </lineage>
</organism>